<keyword evidence="2" id="KW-1133">Transmembrane helix</keyword>
<feature type="transmembrane region" description="Helical" evidence="2">
    <location>
        <begin position="1018"/>
        <end position="1039"/>
    </location>
</feature>
<reference evidence="5" key="1">
    <citation type="journal article" date="2014" name="Nucleic Acids Res.">
        <title>The evolutionary dynamics of variant antigen genes in Babesia reveal a history of genomic innovation underlying host-parasite interaction.</title>
        <authorList>
            <person name="Jackson A.P."/>
            <person name="Otto T.D."/>
            <person name="Darby A."/>
            <person name="Ramaprasad A."/>
            <person name="Xia D."/>
            <person name="Echaide I.E."/>
            <person name="Farber M."/>
            <person name="Gahlot S."/>
            <person name="Gamble J."/>
            <person name="Gupta D."/>
            <person name="Gupta Y."/>
            <person name="Jackson L."/>
            <person name="Malandrin L."/>
            <person name="Malas T.B."/>
            <person name="Moussa E."/>
            <person name="Nair M."/>
            <person name="Reid A.J."/>
            <person name="Sanders M."/>
            <person name="Sharma J."/>
            <person name="Tracey A."/>
            <person name="Quail M.A."/>
            <person name="Weir W."/>
            <person name="Wastling J.M."/>
            <person name="Hall N."/>
            <person name="Willadsen P."/>
            <person name="Lingelbach K."/>
            <person name="Shiels B."/>
            <person name="Tait A."/>
            <person name="Berriman M."/>
            <person name="Allred D.R."/>
            <person name="Pain A."/>
        </authorList>
    </citation>
    <scope>NUCLEOTIDE SEQUENCE [LARGE SCALE GENOMIC DNA]</scope>
    <source>
        <strain evidence="5">Bond</strain>
    </source>
</reference>
<protein>
    <submittedName>
        <fullName evidence="4">Uncharacterized protein</fullName>
    </submittedName>
</protein>
<dbReference type="OrthoDB" id="366771at2759"/>
<evidence type="ECO:0000256" key="2">
    <source>
        <dbReference type="SAM" id="Phobius"/>
    </source>
</evidence>
<evidence type="ECO:0000313" key="4">
    <source>
        <dbReference type="EMBL" id="CDR96353.1"/>
    </source>
</evidence>
<dbReference type="KEGG" id="bbig:BBBOND_0302570"/>
<dbReference type="STRING" id="5866.A0A061D751"/>
<feature type="region of interest" description="Disordered" evidence="1">
    <location>
        <begin position="38"/>
        <end position="62"/>
    </location>
</feature>
<dbReference type="Proteomes" id="UP000033188">
    <property type="component" value="Chromosome 3"/>
</dbReference>
<keyword evidence="3" id="KW-0732">Signal</keyword>
<organism evidence="4 5">
    <name type="scientific">Babesia bigemina</name>
    <dbReference type="NCBI Taxonomy" id="5866"/>
    <lineage>
        <taxon>Eukaryota</taxon>
        <taxon>Sar</taxon>
        <taxon>Alveolata</taxon>
        <taxon>Apicomplexa</taxon>
        <taxon>Aconoidasida</taxon>
        <taxon>Piroplasmida</taxon>
        <taxon>Babesiidae</taxon>
        <taxon>Babesia</taxon>
    </lineage>
</organism>
<feature type="compositionally biased region" description="Polar residues" evidence="1">
    <location>
        <begin position="919"/>
        <end position="932"/>
    </location>
</feature>
<gene>
    <name evidence="4" type="ORF">BBBOND_0302570</name>
</gene>
<dbReference type="AlphaFoldDB" id="A0A061D751"/>
<keyword evidence="2" id="KW-0812">Transmembrane</keyword>
<feature type="region of interest" description="Disordered" evidence="1">
    <location>
        <begin position="700"/>
        <end position="738"/>
    </location>
</feature>
<feature type="compositionally biased region" description="Low complexity" evidence="1">
    <location>
        <begin position="720"/>
        <end position="736"/>
    </location>
</feature>
<sequence length="1040" mass="113529">MVSTYQRFTLSWALLSSLLICCELVRAQLDPEDTNDRPISWRFDSSSVRPPLNPRNMEQRDEMQRVGAVADDAKRYIVIAEDALKIVFPQSSTNNFHVTKLLFDANYANNAVNVGRWENIRAMVKAITDGNNTIRNAGFHPAPVKTVKTGVFQSATVMQDFDGYQELISQININYLRKYLDNLISSSKLYMQLKMLKALPPYLLNEVEPFMLIRKLSTVYSITGVYNYTGLISEALKAFTDAESPESKEYKTWINHQRAQLKELAALLLTYDVDKAEEACSSLQCMGYTNSANVALWYELYSAIDEQTVLMRSSDELKTAIHLTLARRGNTYYDYCNLSKIACILSSLLPQRVMTQEERHEFEANMNRLRASMMAAGIKIDASAPTATDESIVDHFDPTTPINASRTELTLFIVYTKSMMRDTVKAQKWIRTHLYNVANGEIIPRESSGKDDWRTEFDRLRGTSDIIQEMIDASRVLNKESDVYIDRYLTSSANGYITEYGGNLILKKAHRVMSNTSAVRGLMLDFYARLNRTFVAREAQMKLYAYPSLLYEVANLVSTSCRALNAYLTPYMELIGAVTMDMAKADAALSSAPPSVSSSDRFEHMRARYQSLKDDVQLVLNQFGDLGVNAERILGLLRFVDGNAVSESEDSREQLWYSYFELREDIHNGILLGSAFESIRYKCEEISKFADELAALVDGDGGSGEASRRATAVPGESTEDSVSGDAASSDESAADGPVDAASVAGGEVVAPTEAEHGDADGSLAESDGRDGADEATGSVPSERAQEAVSASTNDHVTPEPTFGMPSEESYTTLPAYEEGVYEPATGVFRLSREDERTPIDGDVSTGTTAADRATESTTEKSAEELPRAFGGVEVPSGGTPGGEVPAMWGQSDGETPTDSSATREVTKASDSEIRKNAPTADQSSSEDPSGTETAAIASEVEVAGGAAVAGEVEVAGEAAVASEATVAGDDWADDDDISPSTPEASGRVTGVDEVPSEVIVLSGSVDERGNLRDKLSSGFGAVCVCVKAVLSLFLWAVMWV</sequence>
<feature type="region of interest" description="Disordered" evidence="1">
    <location>
        <begin position="751"/>
        <end position="932"/>
    </location>
</feature>
<keyword evidence="2" id="KW-0472">Membrane</keyword>
<feature type="compositionally biased region" description="Polar residues" evidence="1">
    <location>
        <begin position="892"/>
        <end position="903"/>
    </location>
</feature>
<evidence type="ECO:0000313" key="5">
    <source>
        <dbReference type="Proteomes" id="UP000033188"/>
    </source>
</evidence>
<feature type="compositionally biased region" description="Basic and acidic residues" evidence="1">
    <location>
        <begin position="852"/>
        <end position="866"/>
    </location>
</feature>
<feature type="signal peptide" evidence="3">
    <location>
        <begin position="1"/>
        <end position="27"/>
    </location>
</feature>
<feature type="compositionally biased region" description="Basic and acidic residues" evidence="1">
    <location>
        <begin position="830"/>
        <end position="839"/>
    </location>
</feature>
<name>A0A061D751_BABBI</name>
<evidence type="ECO:0000256" key="3">
    <source>
        <dbReference type="SAM" id="SignalP"/>
    </source>
</evidence>
<dbReference type="RefSeq" id="XP_012768539.1">
    <property type="nucleotide sequence ID" value="XM_012913085.1"/>
</dbReference>
<accession>A0A061D751</accession>
<dbReference type="GeneID" id="24564894"/>
<feature type="compositionally biased region" description="Basic and acidic residues" evidence="1">
    <location>
        <begin position="904"/>
        <end position="915"/>
    </location>
</feature>
<keyword evidence="5" id="KW-1185">Reference proteome</keyword>
<proteinExistence type="predicted"/>
<dbReference type="VEuPathDB" id="PiroplasmaDB:BBBOND_0302570"/>
<feature type="chain" id="PRO_5001595854" evidence="3">
    <location>
        <begin position="28"/>
        <end position="1040"/>
    </location>
</feature>
<dbReference type="EMBL" id="LK391709">
    <property type="protein sequence ID" value="CDR96353.1"/>
    <property type="molecule type" value="Genomic_DNA"/>
</dbReference>
<evidence type="ECO:0000256" key="1">
    <source>
        <dbReference type="SAM" id="MobiDB-lite"/>
    </source>
</evidence>